<dbReference type="EC" id="2.4.2.10" evidence="5 9"/>
<evidence type="ECO:0000256" key="8">
    <source>
        <dbReference type="ARBA" id="ARBA00022975"/>
    </source>
</evidence>
<dbReference type="EMBL" id="JBHRTP010000045">
    <property type="protein sequence ID" value="MFC3109247.1"/>
    <property type="molecule type" value="Genomic_DNA"/>
</dbReference>
<sequence>MSTLRQQFIAFAVNAGVLRFGDFVTKAGRQSPYFFNAGLFNDGANLGQVAEFYAQTLIDSGLEFDMLFGPAYKGITLAAATAVALAAKGHNRPFAYNRKEAKDHGEGGTIVGAKLQGRVVIVDDVISAGTSVRESVDMIRAAGATPCAVLIALDRMERSGTDDALSKLSAVQEVSAAYGMPVLSIANLNDLLGYISDAGAGAELTQYKAAVAAYRQRYGVA</sequence>
<feature type="binding site" evidence="9">
    <location>
        <position position="98"/>
    </location>
    <ligand>
        <name>5-phospho-alpha-D-ribose 1-diphosphate</name>
        <dbReference type="ChEBI" id="CHEBI:58017"/>
        <note>ligand shared between dimeric partners</note>
    </ligand>
</feature>
<protein>
    <recommendedName>
        <fullName evidence="5 9">Orotate phosphoribosyltransferase</fullName>
        <shortName evidence="9">OPRT</shortName>
        <shortName evidence="9">OPRTase</shortName>
        <ecNumber evidence="5 9">2.4.2.10</ecNumber>
    </recommendedName>
</protein>
<feature type="binding site" description="in other chain" evidence="9">
    <location>
        <begin position="72"/>
        <end position="73"/>
    </location>
    <ligand>
        <name>5-phospho-alpha-D-ribose 1-diphosphate</name>
        <dbReference type="ChEBI" id="CHEBI:58017"/>
        <note>ligand shared between dimeric partners</note>
    </ligand>
</feature>
<evidence type="ECO:0000256" key="1">
    <source>
        <dbReference type="ARBA" id="ARBA00003769"/>
    </source>
</evidence>
<accession>A0ABV7F639</accession>
<evidence type="ECO:0000313" key="12">
    <source>
        <dbReference type="Proteomes" id="UP001595530"/>
    </source>
</evidence>
<name>A0ABV7F639_9BURK</name>
<evidence type="ECO:0000256" key="9">
    <source>
        <dbReference type="HAMAP-Rule" id="MF_01208"/>
    </source>
</evidence>
<evidence type="ECO:0000256" key="7">
    <source>
        <dbReference type="ARBA" id="ARBA00022679"/>
    </source>
</evidence>
<dbReference type="PANTHER" id="PTHR46683:SF1">
    <property type="entry name" value="OROTATE PHOSPHORIBOSYLTRANSFERASE 1-RELATED"/>
    <property type="match status" value="1"/>
</dbReference>
<dbReference type="Gene3D" id="3.40.50.2020">
    <property type="match status" value="1"/>
</dbReference>
<proteinExistence type="inferred from homology"/>
<evidence type="ECO:0000313" key="11">
    <source>
        <dbReference type="EMBL" id="MFC3109247.1"/>
    </source>
</evidence>
<keyword evidence="6 9" id="KW-0328">Glycosyltransferase</keyword>
<feature type="binding site" evidence="9">
    <location>
        <position position="155"/>
    </location>
    <ligand>
        <name>orotate</name>
        <dbReference type="ChEBI" id="CHEBI:30839"/>
    </ligand>
</feature>
<feature type="binding site" description="in other chain" evidence="9">
    <location>
        <begin position="123"/>
        <end position="131"/>
    </location>
    <ligand>
        <name>5-phospho-alpha-D-ribose 1-diphosphate</name>
        <dbReference type="ChEBI" id="CHEBI:58017"/>
        <note>ligand shared between dimeric partners</note>
    </ligand>
</feature>
<comment type="function">
    <text evidence="1 9">Catalyzes the transfer of a ribosyl phosphate group from 5-phosphoribose 1-diphosphate to orotate, leading to the formation of orotidine monophosphate (OMP).</text>
</comment>
<feature type="binding site" evidence="9">
    <location>
        <position position="127"/>
    </location>
    <ligand>
        <name>orotate</name>
        <dbReference type="ChEBI" id="CHEBI:30839"/>
    </ligand>
</feature>
<reference evidence="12" key="1">
    <citation type="journal article" date="2019" name="Int. J. Syst. Evol. Microbiol.">
        <title>The Global Catalogue of Microorganisms (GCM) 10K type strain sequencing project: providing services to taxonomists for standard genome sequencing and annotation.</title>
        <authorList>
            <consortium name="The Broad Institute Genomics Platform"/>
            <consortium name="The Broad Institute Genome Sequencing Center for Infectious Disease"/>
            <person name="Wu L."/>
            <person name="Ma J."/>
        </authorList>
    </citation>
    <scope>NUCLEOTIDE SEQUENCE [LARGE SCALE GENOMIC DNA]</scope>
    <source>
        <strain evidence="12">KCTC 42986</strain>
    </source>
</reference>
<comment type="pathway">
    <text evidence="2 9">Pyrimidine metabolism; UMP biosynthesis via de novo pathway; UMP from orotate: step 1/2.</text>
</comment>
<keyword evidence="12" id="KW-1185">Reference proteome</keyword>
<comment type="similarity">
    <text evidence="3 9">Belongs to the purine/pyrimidine phosphoribosyltransferase family. PyrE subfamily.</text>
</comment>
<dbReference type="Pfam" id="PF00156">
    <property type="entry name" value="Pribosyltran"/>
    <property type="match status" value="1"/>
</dbReference>
<evidence type="ECO:0000256" key="2">
    <source>
        <dbReference type="ARBA" id="ARBA00004889"/>
    </source>
</evidence>
<dbReference type="PANTHER" id="PTHR46683">
    <property type="entry name" value="OROTATE PHOSPHORIBOSYLTRANSFERASE 1-RELATED"/>
    <property type="match status" value="1"/>
</dbReference>
<dbReference type="InterPro" id="IPR004467">
    <property type="entry name" value="Or_phspho_trans_dom"/>
</dbReference>
<feature type="binding site" evidence="9">
    <location>
        <begin position="34"/>
        <end position="35"/>
    </location>
    <ligand>
        <name>orotate</name>
        <dbReference type="ChEBI" id="CHEBI:30839"/>
    </ligand>
</feature>
<dbReference type="CDD" id="cd06223">
    <property type="entry name" value="PRTases_typeI"/>
    <property type="match status" value="1"/>
</dbReference>
<comment type="caution">
    <text evidence="11">The sequence shown here is derived from an EMBL/GenBank/DDBJ whole genome shotgun (WGS) entry which is preliminary data.</text>
</comment>
<feature type="binding site" description="in other chain" evidence="9">
    <location>
        <position position="99"/>
    </location>
    <ligand>
        <name>5-phospho-alpha-D-ribose 1-diphosphate</name>
        <dbReference type="ChEBI" id="CHEBI:58017"/>
        <note>ligand shared between dimeric partners</note>
    </ligand>
</feature>
<evidence type="ECO:0000256" key="3">
    <source>
        <dbReference type="ARBA" id="ARBA00006340"/>
    </source>
</evidence>
<feature type="binding site" evidence="9">
    <location>
        <position position="104"/>
    </location>
    <ligand>
        <name>5-phospho-alpha-D-ribose 1-diphosphate</name>
        <dbReference type="ChEBI" id="CHEBI:58017"/>
        <note>ligand shared between dimeric partners</note>
    </ligand>
</feature>
<dbReference type="SUPFAM" id="SSF53271">
    <property type="entry name" value="PRTase-like"/>
    <property type="match status" value="1"/>
</dbReference>
<organism evidence="11 12">
    <name type="scientific">Undibacterium arcticum</name>
    <dbReference type="NCBI Taxonomy" id="1762892"/>
    <lineage>
        <taxon>Bacteria</taxon>
        <taxon>Pseudomonadati</taxon>
        <taxon>Pseudomonadota</taxon>
        <taxon>Betaproteobacteria</taxon>
        <taxon>Burkholderiales</taxon>
        <taxon>Oxalobacteraceae</taxon>
        <taxon>Undibacterium</taxon>
    </lineage>
</organism>
<evidence type="ECO:0000256" key="5">
    <source>
        <dbReference type="ARBA" id="ARBA00011971"/>
    </source>
</evidence>
<dbReference type="NCBIfam" id="TIGR00336">
    <property type="entry name" value="pyrE"/>
    <property type="match status" value="1"/>
</dbReference>
<feature type="domain" description="Phosphoribosyltransferase" evidence="10">
    <location>
        <begin position="42"/>
        <end position="164"/>
    </location>
</feature>
<evidence type="ECO:0000259" key="10">
    <source>
        <dbReference type="Pfam" id="PF00156"/>
    </source>
</evidence>
<dbReference type="InterPro" id="IPR023031">
    <property type="entry name" value="OPRT"/>
</dbReference>
<keyword evidence="9" id="KW-0460">Magnesium</keyword>
<evidence type="ECO:0000256" key="4">
    <source>
        <dbReference type="ARBA" id="ARBA00011738"/>
    </source>
</evidence>
<comment type="cofactor">
    <cofactor evidence="9">
        <name>Mg(2+)</name>
        <dbReference type="ChEBI" id="CHEBI:18420"/>
    </cofactor>
</comment>
<dbReference type="GO" id="GO:0004588">
    <property type="term" value="F:orotate phosphoribosyltransferase activity"/>
    <property type="evidence" value="ECO:0007669"/>
    <property type="project" value="UniProtKB-EC"/>
</dbReference>
<dbReference type="HAMAP" id="MF_01208">
    <property type="entry name" value="PyrE"/>
    <property type="match status" value="1"/>
</dbReference>
<keyword evidence="7 9" id="KW-0808">Transferase</keyword>
<feature type="binding site" evidence="9">
    <location>
        <position position="102"/>
    </location>
    <ligand>
        <name>5-phospho-alpha-D-ribose 1-diphosphate</name>
        <dbReference type="ChEBI" id="CHEBI:58017"/>
        <note>ligand shared between dimeric partners</note>
    </ligand>
</feature>
<dbReference type="InterPro" id="IPR000836">
    <property type="entry name" value="PRTase_dom"/>
</dbReference>
<feature type="binding site" description="in other chain" evidence="9">
    <location>
        <position position="26"/>
    </location>
    <ligand>
        <name>5-phospho-alpha-D-ribose 1-diphosphate</name>
        <dbReference type="ChEBI" id="CHEBI:58017"/>
        <note>ligand shared between dimeric partners</note>
    </ligand>
</feature>
<dbReference type="Proteomes" id="UP001595530">
    <property type="component" value="Unassembled WGS sequence"/>
</dbReference>
<dbReference type="RefSeq" id="WP_390321977.1">
    <property type="nucleotide sequence ID" value="NZ_JBHRTP010000045.1"/>
</dbReference>
<gene>
    <name evidence="9 11" type="primary">pyrE</name>
    <name evidence="11" type="ORF">ACFOFO_14950</name>
</gene>
<evidence type="ECO:0000256" key="6">
    <source>
        <dbReference type="ARBA" id="ARBA00022676"/>
    </source>
</evidence>
<keyword evidence="8 9" id="KW-0665">Pyrimidine biosynthesis</keyword>
<comment type="catalytic activity">
    <reaction evidence="9">
        <text>orotidine 5'-phosphate + diphosphate = orotate + 5-phospho-alpha-D-ribose 1-diphosphate</text>
        <dbReference type="Rhea" id="RHEA:10380"/>
        <dbReference type="ChEBI" id="CHEBI:30839"/>
        <dbReference type="ChEBI" id="CHEBI:33019"/>
        <dbReference type="ChEBI" id="CHEBI:57538"/>
        <dbReference type="ChEBI" id="CHEBI:58017"/>
        <dbReference type="EC" id="2.4.2.10"/>
    </reaction>
</comment>
<comment type="subunit">
    <text evidence="4 9">Homodimer.</text>
</comment>
<dbReference type="InterPro" id="IPR029057">
    <property type="entry name" value="PRTase-like"/>
</dbReference>